<keyword evidence="5" id="KW-1133">Transmembrane helix</keyword>
<evidence type="ECO:0000256" key="7">
    <source>
        <dbReference type="ARBA" id="ARBA00023316"/>
    </source>
</evidence>
<evidence type="ECO:0000256" key="6">
    <source>
        <dbReference type="ARBA" id="ARBA00023136"/>
    </source>
</evidence>
<evidence type="ECO:0000256" key="5">
    <source>
        <dbReference type="ARBA" id="ARBA00022989"/>
    </source>
</evidence>
<keyword evidence="6" id="KW-0472">Membrane</keyword>
<dbReference type="PANTHER" id="PTHR13301">
    <property type="entry name" value="X-BOX TRANSCRIPTION FACTOR-RELATED"/>
    <property type="match status" value="1"/>
</dbReference>
<keyword evidence="2" id="KW-0328">Glycosyltransferase</keyword>
<evidence type="ECO:0000256" key="4">
    <source>
        <dbReference type="ARBA" id="ARBA00022692"/>
    </source>
</evidence>
<dbReference type="InterPro" id="IPR005150">
    <property type="entry name" value="Cellulose_synth"/>
</dbReference>
<keyword evidence="7" id="KW-0961">Cell wall biogenesis/degradation</keyword>
<keyword evidence="9" id="KW-1185">Reference proteome</keyword>
<organism evidence="8 9">
    <name type="scientific">Brassica rapa subsp. trilocularis</name>
    <dbReference type="NCBI Taxonomy" id="1813537"/>
    <lineage>
        <taxon>Eukaryota</taxon>
        <taxon>Viridiplantae</taxon>
        <taxon>Streptophyta</taxon>
        <taxon>Embryophyta</taxon>
        <taxon>Tracheophyta</taxon>
        <taxon>Spermatophyta</taxon>
        <taxon>Magnoliopsida</taxon>
        <taxon>eudicotyledons</taxon>
        <taxon>Gunneridae</taxon>
        <taxon>Pentapetalae</taxon>
        <taxon>rosids</taxon>
        <taxon>malvids</taxon>
        <taxon>Brassicales</taxon>
        <taxon>Brassicaceae</taxon>
        <taxon>Brassiceae</taxon>
        <taxon>Brassica</taxon>
    </lineage>
</organism>
<evidence type="ECO:0000313" key="8">
    <source>
        <dbReference type="EMBL" id="KAG5408804.1"/>
    </source>
</evidence>
<name>A0ABQ7ND40_BRACM</name>
<evidence type="ECO:0000256" key="2">
    <source>
        <dbReference type="ARBA" id="ARBA00022676"/>
    </source>
</evidence>
<reference evidence="8 9" key="1">
    <citation type="submission" date="2021-03" db="EMBL/GenBank/DDBJ databases">
        <authorList>
            <person name="King G.J."/>
            <person name="Bancroft I."/>
            <person name="Baten A."/>
            <person name="Bloomfield J."/>
            <person name="Borpatragohain P."/>
            <person name="He Z."/>
            <person name="Irish N."/>
            <person name="Irwin J."/>
            <person name="Liu K."/>
            <person name="Mauleon R.P."/>
            <person name="Moore J."/>
            <person name="Morris R."/>
            <person name="Ostergaard L."/>
            <person name="Wang B."/>
            <person name="Wells R."/>
        </authorList>
    </citation>
    <scope>NUCLEOTIDE SEQUENCE [LARGE SCALE GENOMIC DNA]</scope>
    <source>
        <strain evidence="8">R-o-18</strain>
        <tissue evidence="8">Leaf</tissue>
    </source>
</reference>
<accession>A0ABQ7ND40</accession>
<keyword evidence="3" id="KW-0808">Transferase</keyword>
<gene>
    <name evidence="8" type="primary">A02g501480.1_BraROA</name>
    <name evidence="8" type="ORF">IGI04_005123</name>
</gene>
<dbReference type="EMBL" id="JADBGQ010000002">
    <property type="protein sequence ID" value="KAG5408804.1"/>
    <property type="molecule type" value="Genomic_DNA"/>
</dbReference>
<sequence length="144" mass="16526">MFHKSINRDVVVKMVLGRTEVHIQNRQRISLKMTDMELLNDTEIKKQSSYMDFTRFCVGLLARSRSSLVEIFLSGMVAVEADYRLQRMAYINTIVYPFTSLPLVAYCTIPAICLLTGKFIIPTESLTGSVTEEYLMEIANCWKN</sequence>
<evidence type="ECO:0000313" key="9">
    <source>
        <dbReference type="Proteomes" id="UP000823674"/>
    </source>
</evidence>
<evidence type="ECO:0000256" key="1">
    <source>
        <dbReference type="ARBA" id="ARBA00004308"/>
    </source>
</evidence>
<dbReference type="Proteomes" id="UP000823674">
    <property type="component" value="Chromosome A02"/>
</dbReference>
<evidence type="ECO:0000256" key="3">
    <source>
        <dbReference type="ARBA" id="ARBA00022679"/>
    </source>
</evidence>
<comment type="subcellular location">
    <subcellularLocation>
        <location evidence="1">Endomembrane system</location>
    </subcellularLocation>
</comment>
<comment type="caution">
    <text evidence="8">The sequence shown here is derived from an EMBL/GenBank/DDBJ whole genome shotgun (WGS) entry which is preliminary data.</text>
</comment>
<dbReference type="Pfam" id="PF03552">
    <property type="entry name" value="Cellulose_synt"/>
    <property type="match status" value="1"/>
</dbReference>
<evidence type="ECO:0008006" key="10">
    <source>
        <dbReference type="Google" id="ProtNLM"/>
    </source>
</evidence>
<protein>
    <recommendedName>
        <fullName evidence="10">ABC-2 type transporter domain-containing protein</fullName>
    </recommendedName>
</protein>
<keyword evidence="4" id="KW-0812">Transmembrane</keyword>
<proteinExistence type="predicted"/>